<dbReference type="GO" id="GO:0000724">
    <property type="term" value="P:double-strand break repair via homologous recombination"/>
    <property type="evidence" value="ECO:0007669"/>
    <property type="project" value="TreeGrafter"/>
</dbReference>
<dbReference type="PANTHER" id="PTHR13989">
    <property type="entry name" value="REPLICATION PROTEIN A-RELATED"/>
    <property type="match status" value="1"/>
</dbReference>
<keyword evidence="5" id="KW-0539">Nucleus</keyword>
<dbReference type="InterPro" id="IPR014892">
    <property type="entry name" value="RPA_C"/>
</dbReference>
<dbReference type="PIRSF" id="PIRSF036949">
    <property type="entry name" value="RPA32"/>
    <property type="match status" value="1"/>
</dbReference>
<dbReference type="OrthoDB" id="25571at2759"/>
<keyword evidence="9" id="KW-1185">Reference proteome</keyword>
<accession>A0A2J7REB5</accession>
<evidence type="ECO:0000256" key="4">
    <source>
        <dbReference type="ARBA" id="ARBA00023125"/>
    </source>
</evidence>
<dbReference type="GO" id="GO:0005662">
    <property type="term" value="C:DNA replication factor A complex"/>
    <property type="evidence" value="ECO:0007669"/>
    <property type="project" value="TreeGrafter"/>
</dbReference>
<dbReference type="Gene3D" id="2.40.50.140">
    <property type="entry name" value="Nucleic acid-binding proteins"/>
    <property type="match status" value="1"/>
</dbReference>
<proteinExistence type="inferred from homology"/>
<dbReference type="FunCoup" id="A0A2J7REB5">
    <property type="interactions" value="1180"/>
</dbReference>
<evidence type="ECO:0000256" key="1">
    <source>
        <dbReference type="ARBA" id="ARBA00004123"/>
    </source>
</evidence>
<dbReference type="InterPro" id="IPR040260">
    <property type="entry name" value="RFA2-like"/>
</dbReference>
<keyword evidence="3" id="KW-0235">DNA replication</keyword>
<dbReference type="EMBL" id="NEVH01005277">
    <property type="protein sequence ID" value="PNF39167.1"/>
    <property type="molecule type" value="Genomic_DNA"/>
</dbReference>
<dbReference type="STRING" id="105785.A0A2J7REB5"/>
<sequence>MWDSRSYGNDQGGFFNSPSQFASPSEKQDKPARRVQNIVPVTVRQILESREDGLKIGSMDVHMFTLVALVRHVEVSSTKVTYLLDDGTGGITGVFWLESTDREEQQVIPSVVENMYCRVYASLRTSQGKKHIFVFRIMNLDNLNDLTRHILEVMYSSLKIQKIKTSEITMNSHANSNISLASSFMATSASNQPSGFSPQQNLVYSTISKCGRDIGAHRDEVIKALEGKMSAREVMNVVDFLSNEGHIYTTIDDDHFRCTDN</sequence>
<keyword evidence="4" id="KW-0238">DNA-binding</keyword>
<evidence type="ECO:0000313" key="9">
    <source>
        <dbReference type="Proteomes" id="UP000235965"/>
    </source>
</evidence>
<dbReference type="InterPro" id="IPR036388">
    <property type="entry name" value="WH-like_DNA-bd_sf"/>
</dbReference>
<dbReference type="Pfam" id="PF08784">
    <property type="entry name" value="RPA_C"/>
    <property type="match status" value="1"/>
</dbReference>
<evidence type="ECO:0000313" key="8">
    <source>
        <dbReference type="EMBL" id="PNF39167.1"/>
    </source>
</evidence>
<gene>
    <name evidence="8" type="ORF">B7P43_G01319</name>
</gene>
<dbReference type="GO" id="GO:0035861">
    <property type="term" value="C:site of double-strand break"/>
    <property type="evidence" value="ECO:0007669"/>
    <property type="project" value="TreeGrafter"/>
</dbReference>
<feature type="region of interest" description="Disordered" evidence="6">
    <location>
        <begin position="1"/>
        <end position="34"/>
    </location>
</feature>
<feature type="domain" description="Replication protein A C-terminal" evidence="7">
    <location>
        <begin position="169"/>
        <end position="254"/>
    </location>
</feature>
<comment type="similarity">
    <text evidence="2">Belongs to the replication factor A protein 2 family.</text>
</comment>
<dbReference type="InterPro" id="IPR036390">
    <property type="entry name" value="WH_DNA-bd_sf"/>
</dbReference>
<name>A0A2J7REB5_9NEOP</name>
<evidence type="ECO:0000256" key="2">
    <source>
        <dbReference type="ARBA" id="ARBA00007815"/>
    </source>
</evidence>
<reference evidence="8 9" key="1">
    <citation type="submission" date="2017-12" db="EMBL/GenBank/DDBJ databases">
        <title>Hemimetabolous genomes reveal molecular basis of termite eusociality.</title>
        <authorList>
            <person name="Harrison M.C."/>
            <person name="Jongepier E."/>
            <person name="Robertson H.M."/>
            <person name="Arning N."/>
            <person name="Bitard-Feildel T."/>
            <person name="Chao H."/>
            <person name="Childers C.P."/>
            <person name="Dinh H."/>
            <person name="Doddapaneni H."/>
            <person name="Dugan S."/>
            <person name="Gowin J."/>
            <person name="Greiner C."/>
            <person name="Han Y."/>
            <person name="Hu H."/>
            <person name="Hughes D.S.T."/>
            <person name="Huylmans A.-K."/>
            <person name="Kemena C."/>
            <person name="Kremer L.P.M."/>
            <person name="Lee S.L."/>
            <person name="Lopez-Ezquerra A."/>
            <person name="Mallet L."/>
            <person name="Monroy-Kuhn J.M."/>
            <person name="Moser A."/>
            <person name="Murali S.C."/>
            <person name="Muzny D.M."/>
            <person name="Otani S."/>
            <person name="Piulachs M.-D."/>
            <person name="Poelchau M."/>
            <person name="Qu J."/>
            <person name="Schaub F."/>
            <person name="Wada-Katsumata A."/>
            <person name="Worley K.C."/>
            <person name="Xie Q."/>
            <person name="Ylla G."/>
            <person name="Poulsen M."/>
            <person name="Gibbs R.A."/>
            <person name="Schal C."/>
            <person name="Richards S."/>
            <person name="Belles X."/>
            <person name="Korb J."/>
            <person name="Bornberg-Bauer E."/>
        </authorList>
    </citation>
    <scope>NUCLEOTIDE SEQUENCE [LARGE SCALE GENOMIC DNA]</scope>
    <source>
        <tissue evidence="8">Whole body</tissue>
    </source>
</reference>
<dbReference type="GO" id="GO:0006260">
    <property type="term" value="P:DNA replication"/>
    <property type="evidence" value="ECO:0007669"/>
    <property type="project" value="UniProtKB-KW"/>
</dbReference>
<dbReference type="PANTHER" id="PTHR13989:SF16">
    <property type="entry name" value="REPLICATION PROTEIN A2"/>
    <property type="match status" value="1"/>
</dbReference>
<dbReference type="InterPro" id="IPR012340">
    <property type="entry name" value="NA-bd_OB-fold"/>
</dbReference>
<dbReference type="AlphaFoldDB" id="A0A2J7REB5"/>
<dbReference type="InterPro" id="IPR014646">
    <property type="entry name" value="Rfa2/RPA32"/>
</dbReference>
<dbReference type="GO" id="GO:0006289">
    <property type="term" value="P:nucleotide-excision repair"/>
    <property type="evidence" value="ECO:0007669"/>
    <property type="project" value="TreeGrafter"/>
</dbReference>
<evidence type="ECO:0000256" key="5">
    <source>
        <dbReference type="ARBA" id="ARBA00023242"/>
    </source>
</evidence>
<comment type="caution">
    <text evidence="8">The sequence shown here is derived from an EMBL/GenBank/DDBJ whole genome shotgun (WGS) entry which is preliminary data.</text>
</comment>
<protein>
    <submittedName>
        <fullName evidence="8">Replication protein A 32 kDa subunit</fullName>
    </submittedName>
</protein>
<dbReference type="SUPFAM" id="SSF50249">
    <property type="entry name" value="Nucleic acid-binding proteins"/>
    <property type="match status" value="1"/>
</dbReference>
<dbReference type="Proteomes" id="UP000235965">
    <property type="component" value="Unassembled WGS sequence"/>
</dbReference>
<dbReference type="CDD" id="cd04478">
    <property type="entry name" value="RPA2_DBD_D"/>
    <property type="match status" value="1"/>
</dbReference>
<feature type="compositionally biased region" description="Polar residues" evidence="6">
    <location>
        <begin position="1"/>
        <end position="25"/>
    </location>
</feature>
<organism evidence="8 9">
    <name type="scientific">Cryptotermes secundus</name>
    <dbReference type="NCBI Taxonomy" id="105785"/>
    <lineage>
        <taxon>Eukaryota</taxon>
        <taxon>Metazoa</taxon>
        <taxon>Ecdysozoa</taxon>
        <taxon>Arthropoda</taxon>
        <taxon>Hexapoda</taxon>
        <taxon>Insecta</taxon>
        <taxon>Pterygota</taxon>
        <taxon>Neoptera</taxon>
        <taxon>Polyneoptera</taxon>
        <taxon>Dictyoptera</taxon>
        <taxon>Blattodea</taxon>
        <taxon>Blattoidea</taxon>
        <taxon>Termitoidae</taxon>
        <taxon>Kalotermitidae</taxon>
        <taxon>Cryptotermitinae</taxon>
        <taxon>Cryptotermes</taxon>
    </lineage>
</organism>
<dbReference type="SUPFAM" id="SSF46785">
    <property type="entry name" value="Winged helix' DNA-binding domain"/>
    <property type="match status" value="1"/>
</dbReference>
<dbReference type="GO" id="GO:0003697">
    <property type="term" value="F:single-stranded DNA binding"/>
    <property type="evidence" value="ECO:0007669"/>
    <property type="project" value="TreeGrafter"/>
</dbReference>
<dbReference type="Gene3D" id="1.10.10.10">
    <property type="entry name" value="Winged helix-like DNA-binding domain superfamily/Winged helix DNA-binding domain"/>
    <property type="match status" value="1"/>
</dbReference>
<evidence type="ECO:0000256" key="3">
    <source>
        <dbReference type="ARBA" id="ARBA00022705"/>
    </source>
</evidence>
<evidence type="ECO:0000259" key="7">
    <source>
        <dbReference type="Pfam" id="PF08784"/>
    </source>
</evidence>
<dbReference type="InParanoid" id="A0A2J7REB5"/>
<dbReference type="GO" id="GO:0000781">
    <property type="term" value="C:chromosome, telomeric region"/>
    <property type="evidence" value="ECO:0007669"/>
    <property type="project" value="TreeGrafter"/>
</dbReference>
<comment type="subcellular location">
    <subcellularLocation>
        <location evidence="1">Nucleus</location>
    </subcellularLocation>
</comment>
<evidence type="ECO:0000256" key="6">
    <source>
        <dbReference type="SAM" id="MobiDB-lite"/>
    </source>
</evidence>
<dbReference type="FunFam" id="1.10.10.10:FF:000168">
    <property type="entry name" value="Replication protein A 32 kDa subunit"/>
    <property type="match status" value="1"/>
</dbReference>